<evidence type="ECO:0000256" key="10">
    <source>
        <dbReference type="ARBA" id="ARBA00023002"/>
    </source>
</evidence>
<evidence type="ECO:0000256" key="9">
    <source>
        <dbReference type="ARBA" id="ARBA00022643"/>
    </source>
</evidence>
<comment type="subunit">
    <text evidence="6">Homodimer.</text>
</comment>
<comment type="pathway">
    <text evidence="3">Cofactor metabolism; pyridoxal 5'-phosphate salvage; pyridoxal 5'-phosphate from pyridoxamine 5'-phosphate: step 1/1.</text>
</comment>
<dbReference type="SUPFAM" id="SSF50475">
    <property type="entry name" value="FMN-binding split barrel"/>
    <property type="match status" value="1"/>
</dbReference>
<keyword evidence="10" id="KW-0560">Oxidoreductase</keyword>
<dbReference type="AlphaFoldDB" id="A0A0R3W995"/>
<dbReference type="NCBIfam" id="NF004231">
    <property type="entry name" value="PRK05679.1"/>
    <property type="match status" value="1"/>
</dbReference>
<evidence type="ECO:0000313" key="14">
    <source>
        <dbReference type="EMBL" id="VDK37703.1"/>
    </source>
</evidence>
<dbReference type="Gene3D" id="2.30.110.10">
    <property type="entry name" value="Electron Transport, Fmn-binding Protein, Chain A"/>
    <property type="match status" value="1"/>
</dbReference>
<dbReference type="EC" id="1.4.3.5" evidence="7"/>
<reference evidence="16" key="1">
    <citation type="submission" date="2017-02" db="UniProtKB">
        <authorList>
            <consortium name="WormBaseParasite"/>
        </authorList>
    </citation>
    <scope>IDENTIFICATION</scope>
</reference>
<feature type="domain" description="Pyridoxine 5'-phosphate oxidase dimerisation C-terminal" evidence="13">
    <location>
        <begin position="182"/>
        <end position="235"/>
    </location>
</feature>
<dbReference type="InterPro" id="IPR019740">
    <property type="entry name" value="Pyridox_Oxase_CS"/>
</dbReference>
<dbReference type="NCBIfam" id="TIGR00558">
    <property type="entry name" value="pdxH"/>
    <property type="match status" value="1"/>
</dbReference>
<dbReference type="WBParaSite" id="TASK_0000700401-mRNA-1">
    <property type="protein sequence ID" value="TASK_0000700401-mRNA-1"/>
    <property type="gene ID" value="TASK_0000700401"/>
</dbReference>
<evidence type="ECO:0000259" key="13">
    <source>
        <dbReference type="Pfam" id="PF10590"/>
    </source>
</evidence>
<keyword evidence="8" id="KW-0285">Flavoprotein</keyword>
<evidence type="ECO:0000256" key="5">
    <source>
        <dbReference type="ARBA" id="ARBA00007301"/>
    </source>
</evidence>
<keyword evidence="9" id="KW-0288">FMN</keyword>
<sequence length="235" mass="27663">MRIPYRKESDRLHDNSITLTHPLKQFQAWFEEAVTCSGLYEANAMVLSTVSKYLLTLFNRMLRSGRPSSRYVLLKGLDDRGFHFYTNSVSQKGQDIAHNPKVCLLFYWEPLNRQVRIEGKASLLPDIEAEEYFHTRSKKSQISAYVSQQSKPIESDRQILSAFEEAEKQFKDHEHIPKPETWVGYAVMPDRMEFWQGQTTRLHDRFLFFRPDDDKPISEFSKPCEEGWYCERLAP</sequence>
<comment type="pathway">
    <text evidence="4">Cofactor metabolism; pyridoxal 5'-phosphate salvage; pyridoxal 5'-phosphate from pyridoxine 5'-phosphate: step 1/1.</text>
</comment>
<evidence type="ECO:0000256" key="2">
    <source>
        <dbReference type="ARBA" id="ARBA00003691"/>
    </source>
</evidence>
<dbReference type="GO" id="GO:0008615">
    <property type="term" value="P:pyridoxine biosynthetic process"/>
    <property type="evidence" value="ECO:0007669"/>
    <property type="project" value="UniProtKB-KW"/>
</dbReference>
<accession>A0A0R3W995</accession>
<evidence type="ECO:0000256" key="3">
    <source>
        <dbReference type="ARBA" id="ARBA00004738"/>
    </source>
</evidence>
<dbReference type="GO" id="GO:0004733">
    <property type="term" value="F:pyridoxamine phosphate oxidase activity"/>
    <property type="evidence" value="ECO:0007669"/>
    <property type="project" value="UniProtKB-EC"/>
</dbReference>
<dbReference type="Pfam" id="PF10590">
    <property type="entry name" value="PNP_phzG_C"/>
    <property type="match status" value="1"/>
</dbReference>
<proteinExistence type="inferred from homology"/>
<dbReference type="InterPro" id="IPR012349">
    <property type="entry name" value="Split_barrel_FMN-bd"/>
</dbReference>
<evidence type="ECO:0000256" key="4">
    <source>
        <dbReference type="ARBA" id="ARBA00005037"/>
    </source>
</evidence>
<keyword evidence="15" id="KW-1185">Reference proteome</keyword>
<dbReference type="PANTHER" id="PTHR10851:SF0">
    <property type="entry name" value="PYRIDOXINE-5'-PHOSPHATE OXIDASE"/>
    <property type="match status" value="1"/>
</dbReference>
<dbReference type="HAMAP" id="MF_01629">
    <property type="entry name" value="PdxH"/>
    <property type="match status" value="1"/>
</dbReference>
<dbReference type="UniPathway" id="UPA01068">
    <property type="reaction ID" value="UER00304"/>
</dbReference>
<gene>
    <name evidence="14" type="ORF">TASK_LOCUS7005</name>
</gene>
<evidence type="ECO:0000256" key="7">
    <source>
        <dbReference type="ARBA" id="ARBA00012801"/>
    </source>
</evidence>
<keyword evidence="11" id="KW-0664">Pyridoxine biosynthesis</keyword>
<dbReference type="GO" id="GO:0010181">
    <property type="term" value="F:FMN binding"/>
    <property type="evidence" value="ECO:0007669"/>
    <property type="project" value="InterPro"/>
</dbReference>
<reference evidence="14 15" key="2">
    <citation type="submission" date="2018-11" db="EMBL/GenBank/DDBJ databases">
        <authorList>
            <consortium name="Pathogen Informatics"/>
        </authorList>
    </citation>
    <scope>NUCLEOTIDE SEQUENCE [LARGE SCALE GENOMIC DNA]</scope>
</reference>
<evidence type="ECO:0000256" key="8">
    <source>
        <dbReference type="ARBA" id="ARBA00022630"/>
    </source>
</evidence>
<dbReference type="PROSITE" id="PS01064">
    <property type="entry name" value="PYRIDOX_OXIDASE"/>
    <property type="match status" value="1"/>
</dbReference>
<dbReference type="PANTHER" id="PTHR10851">
    <property type="entry name" value="PYRIDOXINE-5-PHOSPHATE OXIDASE"/>
    <property type="match status" value="1"/>
</dbReference>
<dbReference type="InterPro" id="IPR011576">
    <property type="entry name" value="Pyridox_Oxase_N"/>
</dbReference>
<dbReference type="FunFam" id="2.30.110.10:FF:000005">
    <property type="entry name" value="NAD(P)H-hydrate epimerase"/>
    <property type="match status" value="1"/>
</dbReference>
<dbReference type="PIRSF" id="PIRSF000190">
    <property type="entry name" value="Pyd_amn-ph_oxd"/>
    <property type="match status" value="1"/>
</dbReference>
<dbReference type="Pfam" id="PF01243">
    <property type="entry name" value="PNPOx_N"/>
    <property type="match status" value="1"/>
</dbReference>
<dbReference type="InterPro" id="IPR000659">
    <property type="entry name" value="Pyridox_Oxase"/>
</dbReference>
<comment type="similarity">
    <text evidence="5">Belongs to the pyridoxamine 5'-phosphate oxidase family.</text>
</comment>
<protein>
    <recommendedName>
        <fullName evidence="7">pyridoxal 5'-phosphate synthase</fullName>
        <ecNumber evidence="7">1.4.3.5</ecNumber>
    </recommendedName>
</protein>
<dbReference type="EMBL" id="UYRS01018561">
    <property type="protein sequence ID" value="VDK37703.1"/>
    <property type="molecule type" value="Genomic_DNA"/>
</dbReference>
<evidence type="ECO:0000313" key="16">
    <source>
        <dbReference type="WBParaSite" id="TASK_0000700401-mRNA-1"/>
    </source>
</evidence>
<evidence type="ECO:0000313" key="15">
    <source>
        <dbReference type="Proteomes" id="UP000282613"/>
    </source>
</evidence>
<evidence type="ECO:0000256" key="11">
    <source>
        <dbReference type="ARBA" id="ARBA00023096"/>
    </source>
</evidence>
<feature type="domain" description="Pyridoxamine 5'-phosphate oxidase N-terminal" evidence="12">
    <location>
        <begin position="41"/>
        <end position="165"/>
    </location>
</feature>
<dbReference type="STRING" id="60517.A0A0R3W995"/>
<comment type="function">
    <text evidence="2">Catalyzes the oxidation of either pyridoxine 5'-phosphate (PNP) or pyridoxamine 5'-phosphate (PMP) into pyridoxal 5'-phosphate (PLP).</text>
</comment>
<evidence type="ECO:0000256" key="6">
    <source>
        <dbReference type="ARBA" id="ARBA00011738"/>
    </source>
</evidence>
<dbReference type="InterPro" id="IPR019576">
    <property type="entry name" value="Pyridoxamine_oxidase_dimer_C"/>
</dbReference>
<organism evidence="16">
    <name type="scientific">Taenia asiatica</name>
    <name type="common">Asian tapeworm</name>
    <dbReference type="NCBI Taxonomy" id="60517"/>
    <lineage>
        <taxon>Eukaryota</taxon>
        <taxon>Metazoa</taxon>
        <taxon>Spiralia</taxon>
        <taxon>Lophotrochozoa</taxon>
        <taxon>Platyhelminthes</taxon>
        <taxon>Cestoda</taxon>
        <taxon>Eucestoda</taxon>
        <taxon>Cyclophyllidea</taxon>
        <taxon>Taeniidae</taxon>
        <taxon>Taenia</taxon>
    </lineage>
</organism>
<name>A0A0R3W995_TAEAS</name>
<comment type="cofactor">
    <cofactor evidence="1">
        <name>FMN</name>
        <dbReference type="ChEBI" id="CHEBI:58210"/>
    </cofactor>
</comment>
<dbReference type="Proteomes" id="UP000282613">
    <property type="component" value="Unassembled WGS sequence"/>
</dbReference>
<evidence type="ECO:0000256" key="1">
    <source>
        <dbReference type="ARBA" id="ARBA00001917"/>
    </source>
</evidence>
<dbReference type="OrthoDB" id="303614at2759"/>
<evidence type="ECO:0000259" key="12">
    <source>
        <dbReference type="Pfam" id="PF01243"/>
    </source>
</evidence>